<dbReference type="SUPFAM" id="SSF56935">
    <property type="entry name" value="Porins"/>
    <property type="match status" value="1"/>
</dbReference>
<feature type="chain" id="PRO_5025653612" evidence="1">
    <location>
        <begin position="24"/>
        <end position="948"/>
    </location>
</feature>
<evidence type="ECO:0000313" key="2">
    <source>
        <dbReference type="EMBL" id="QIA08086.1"/>
    </source>
</evidence>
<gene>
    <name evidence="2" type="ORF">G0Q07_10290</name>
</gene>
<keyword evidence="3" id="KW-1185">Reference proteome</keyword>
<feature type="signal peptide" evidence="1">
    <location>
        <begin position="1"/>
        <end position="23"/>
    </location>
</feature>
<organism evidence="2 3">
    <name type="scientific">Draconibacterium halophilum</name>
    <dbReference type="NCBI Taxonomy" id="2706887"/>
    <lineage>
        <taxon>Bacteria</taxon>
        <taxon>Pseudomonadati</taxon>
        <taxon>Bacteroidota</taxon>
        <taxon>Bacteroidia</taxon>
        <taxon>Marinilabiliales</taxon>
        <taxon>Prolixibacteraceae</taxon>
        <taxon>Draconibacterium</taxon>
    </lineage>
</organism>
<dbReference type="RefSeq" id="WP_163346007.1">
    <property type="nucleotide sequence ID" value="NZ_CP048409.1"/>
</dbReference>
<dbReference type="EMBL" id="CP048409">
    <property type="protein sequence ID" value="QIA08086.1"/>
    <property type="molecule type" value="Genomic_DNA"/>
</dbReference>
<protein>
    <submittedName>
        <fullName evidence="2">SusC/RagA family TonB-linked outer membrane protein</fullName>
    </submittedName>
</protein>
<sequence length="948" mass="106322">MKHIQKRFILFALFVVVPFLMNAQTPAENETDTITITNDPLVQVSYRKVAQSDILGGVSVVDLEELMKKNYNTYSLDNMQGYVGGFTGNALWGMGDYLVLVDGVPRAANNVLPTEIEQITFLKSAAAVVLYGSRAAKGAILISTKRGKNTPLEINVRANTGYHVSKSNPSYLGSAQYMTLYNEARVNDGQTALYSDEDIYNYASGSNPYRYPNVDFYSSEYLKSYYNRTDVSTEILGGNERAKFYANIGYYRENDALDFGEAADNFTDRLNIRGNIDLKLNDFIDAYINTNATFYNSRSGNSSEEDGNYWSAASTLRPNRIAPLVPLGFIDPNDQQSWNLINGSENIIGGQYFLGGTQVDQTNIFADYYAAGSSKWTSRQFQFDTGLDFDLSGVTEGLAFHTQFAVDYATSYSTSYNNSYAVYEPNWYNYNGDDVIAGITKYNNDEKSGSQNIGGSTNNQTIAFSGYFTYDKTFQENHNLNAMLIASGYQITNSGEYHRISNANAGLQLGYNYKKKYYADFSASVIHSAKLPAGNRQALSPSLSLGWKISEEDFMANSSVFDELSLNLSGSILNSDLDIEEYYMYEANYTQADGAWWGWYDGASERSTNSQRGGNDELDFVKRKEVSATLMASLWEKLLTVNTSFFINSTEGLLIEPSTIFPNYFFTYWPDASFIPNVNFNNDKRVGFDFNVNVNKQVGEVDLTLGVSGIYYTTEATQRDENYEYDYQYREGLAIDGIWGLESTGLFQSADEVTNSPEQKFGGTVKPGDIKYVDQNGDNVIDNKDEVYLGRGGWSGAPLTMGVNFTAKYKGFTFFALGTGNYGAYAMKDDAYQWVYGDRKYSEVVLDRWTEETKATATYPRLTTENGSNNFRASDFWMYKTDRFNIAKVQITYDLPQSLIQNSLFESIATYVSGSNLLTISKEKDILELEFDSAPQTRFFNIGLKATF</sequence>
<dbReference type="NCBIfam" id="TIGR04056">
    <property type="entry name" value="OMP_RagA_SusC"/>
    <property type="match status" value="1"/>
</dbReference>
<name>A0A6C0RDS2_9BACT</name>
<proteinExistence type="predicted"/>
<evidence type="ECO:0000313" key="3">
    <source>
        <dbReference type="Proteomes" id="UP000474630"/>
    </source>
</evidence>
<reference evidence="2 3" key="1">
    <citation type="submission" date="2020-02" db="EMBL/GenBank/DDBJ databases">
        <title>Genome sequencing for Draconibacterium sp. strain M1.</title>
        <authorList>
            <person name="Park S.-J."/>
        </authorList>
    </citation>
    <scope>NUCLEOTIDE SEQUENCE [LARGE SCALE GENOMIC DNA]</scope>
    <source>
        <strain evidence="2 3">M1</strain>
    </source>
</reference>
<dbReference type="Proteomes" id="UP000474630">
    <property type="component" value="Chromosome"/>
</dbReference>
<evidence type="ECO:0000256" key="1">
    <source>
        <dbReference type="SAM" id="SignalP"/>
    </source>
</evidence>
<accession>A0A6C0RDS2</accession>
<dbReference type="AlphaFoldDB" id="A0A6C0RDS2"/>
<keyword evidence="1" id="KW-0732">Signal</keyword>
<dbReference type="KEGG" id="drc:G0Q07_10290"/>
<dbReference type="Gene3D" id="2.170.130.10">
    <property type="entry name" value="TonB-dependent receptor, plug domain"/>
    <property type="match status" value="1"/>
</dbReference>
<dbReference type="InterPro" id="IPR023996">
    <property type="entry name" value="TonB-dep_OMP_SusC/RagA"/>
</dbReference>
<dbReference type="InterPro" id="IPR037066">
    <property type="entry name" value="Plug_dom_sf"/>
</dbReference>